<dbReference type="SUPFAM" id="SSF89562">
    <property type="entry name" value="RraA-like"/>
    <property type="match status" value="1"/>
</dbReference>
<keyword evidence="10" id="KW-1185">Reference proteome</keyword>
<evidence type="ECO:0000256" key="2">
    <source>
        <dbReference type="ARBA" id="ARBA00008621"/>
    </source>
</evidence>
<dbReference type="NCBIfam" id="TIGR01935">
    <property type="entry name" value="NOT-MenG"/>
    <property type="match status" value="1"/>
</dbReference>
<comment type="cofactor">
    <cofactor evidence="8">
        <name>a divalent metal cation</name>
        <dbReference type="ChEBI" id="CHEBI:60240"/>
    </cofactor>
</comment>
<dbReference type="EMBL" id="CAXHTA020000002">
    <property type="protein sequence ID" value="CAL5219991.1"/>
    <property type="molecule type" value="Genomic_DNA"/>
</dbReference>
<comment type="subunit">
    <text evidence="3 8">Homotrimer.</text>
</comment>
<evidence type="ECO:0000256" key="8">
    <source>
        <dbReference type="RuleBase" id="RU004338"/>
    </source>
</evidence>
<evidence type="ECO:0000256" key="1">
    <source>
        <dbReference type="ARBA" id="ARBA00001342"/>
    </source>
</evidence>
<comment type="caution">
    <text evidence="9">The sequence shown here is derived from an EMBL/GenBank/DDBJ whole genome shotgun (WGS) entry which is preliminary data.</text>
</comment>
<proteinExistence type="inferred from homology"/>
<comment type="catalytic activity">
    <reaction evidence="1 8">
        <text>4-hydroxy-4-methyl-2-oxoglutarate = 2 pyruvate</text>
        <dbReference type="Rhea" id="RHEA:22748"/>
        <dbReference type="ChEBI" id="CHEBI:15361"/>
        <dbReference type="ChEBI" id="CHEBI:58276"/>
        <dbReference type="EC" id="4.1.3.17"/>
    </reaction>
</comment>
<evidence type="ECO:0000256" key="6">
    <source>
        <dbReference type="ARBA" id="ARBA00025046"/>
    </source>
</evidence>
<dbReference type="Pfam" id="PF03737">
    <property type="entry name" value="RraA-like"/>
    <property type="match status" value="1"/>
</dbReference>
<evidence type="ECO:0000313" key="9">
    <source>
        <dbReference type="EMBL" id="CAL5219991.1"/>
    </source>
</evidence>
<protein>
    <recommendedName>
        <fullName evidence="8">4-hydroxy-4-methyl-2-oxoglutarate aldolase</fullName>
        <shortName evidence="8">HMG aldolase</shortName>
        <ecNumber evidence="8">4.1.1.112</ecNumber>
        <ecNumber evidence="8">4.1.3.17</ecNumber>
    </recommendedName>
    <alternativeName>
        <fullName evidence="8">Oxaloacetate decarboxylase</fullName>
    </alternativeName>
</protein>
<dbReference type="InterPro" id="IPR036704">
    <property type="entry name" value="RraA/RraA-like_sf"/>
</dbReference>
<dbReference type="InterPro" id="IPR010203">
    <property type="entry name" value="RraA"/>
</dbReference>
<comment type="function">
    <text evidence="6 8">Catalyzes the aldol cleavage of 4-hydroxy-4-methyl-2-oxoglutarate (HMG) into 2 molecules of pyruvate. Also contains a secondary oxaloacetate (OAA) decarboxylase activity due to the common pyruvate enolate transition state formed following C-C bond cleavage in the retro-aldol and decarboxylation reactions.</text>
</comment>
<evidence type="ECO:0000256" key="4">
    <source>
        <dbReference type="ARBA" id="ARBA00022723"/>
    </source>
</evidence>
<evidence type="ECO:0000256" key="7">
    <source>
        <dbReference type="ARBA" id="ARBA00047973"/>
    </source>
</evidence>
<gene>
    <name evidence="9" type="primary">g1930</name>
    <name evidence="9" type="ORF">VP750_LOCUS1650</name>
</gene>
<dbReference type="EC" id="4.1.1.112" evidence="8"/>
<name>A0ABP1FJ67_9CHLO</name>
<dbReference type="Proteomes" id="UP001497392">
    <property type="component" value="Unassembled WGS sequence"/>
</dbReference>
<evidence type="ECO:0000313" key="10">
    <source>
        <dbReference type="Proteomes" id="UP001497392"/>
    </source>
</evidence>
<dbReference type="EC" id="4.1.3.17" evidence="8"/>
<keyword evidence="4 8" id="KW-0479">Metal-binding</keyword>
<dbReference type="InterPro" id="IPR005493">
    <property type="entry name" value="RraA/RraA-like"/>
</dbReference>
<reference evidence="9 10" key="1">
    <citation type="submission" date="2024-06" db="EMBL/GenBank/DDBJ databases">
        <authorList>
            <person name="Kraege A."/>
            <person name="Thomma B."/>
        </authorList>
    </citation>
    <scope>NUCLEOTIDE SEQUENCE [LARGE SCALE GENOMIC DNA]</scope>
</reference>
<dbReference type="NCBIfam" id="NF006875">
    <property type="entry name" value="PRK09372.1"/>
    <property type="match status" value="1"/>
</dbReference>
<evidence type="ECO:0000256" key="3">
    <source>
        <dbReference type="ARBA" id="ARBA00011233"/>
    </source>
</evidence>
<dbReference type="CDD" id="cd16841">
    <property type="entry name" value="RraA_family"/>
    <property type="match status" value="1"/>
</dbReference>
<dbReference type="Gene3D" id="3.50.30.40">
    <property type="entry name" value="Ribonuclease E inhibitor RraA/RraA-like"/>
    <property type="match status" value="1"/>
</dbReference>
<sequence>MSQRLQTITEQYKELYLTSDAPEATSLSLRTKPPRDTLKSSPSGLSVSIARKLSNALSAKPPQTPAAGARGATCDLLDAHFCALDVNVAYKAMEDMNVRVAEDIFKDYGGKTRFSGRAVTIDCLETNQILRNTLDEAGEGRVIVVDGHASKRCALLGDLLAAKLHKNNFAGIIINGCVRDTEDVSKVPVGVKALSVCPIKPGKAPTVQRGQPVTFAGVTFNEGDWVYADADGVVVSEQELII</sequence>
<comment type="similarity">
    <text evidence="2 8">Belongs to the class II aldolase/RraA-like family.</text>
</comment>
<keyword evidence="5 8" id="KW-0456">Lyase</keyword>
<dbReference type="PANTHER" id="PTHR33254:SF4">
    <property type="entry name" value="4-HYDROXY-4-METHYL-2-OXOGLUTARATE ALDOLASE 3-RELATED"/>
    <property type="match status" value="1"/>
</dbReference>
<dbReference type="PANTHER" id="PTHR33254">
    <property type="entry name" value="4-HYDROXY-4-METHYL-2-OXOGLUTARATE ALDOLASE 3-RELATED"/>
    <property type="match status" value="1"/>
</dbReference>
<comment type="catalytic activity">
    <reaction evidence="7 8">
        <text>oxaloacetate + H(+) = pyruvate + CO2</text>
        <dbReference type="Rhea" id="RHEA:15641"/>
        <dbReference type="ChEBI" id="CHEBI:15361"/>
        <dbReference type="ChEBI" id="CHEBI:15378"/>
        <dbReference type="ChEBI" id="CHEBI:16452"/>
        <dbReference type="ChEBI" id="CHEBI:16526"/>
        <dbReference type="EC" id="4.1.1.112"/>
    </reaction>
</comment>
<accession>A0ABP1FJ67</accession>
<organism evidence="9 10">
    <name type="scientific">Coccomyxa viridis</name>
    <dbReference type="NCBI Taxonomy" id="1274662"/>
    <lineage>
        <taxon>Eukaryota</taxon>
        <taxon>Viridiplantae</taxon>
        <taxon>Chlorophyta</taxon>
        <taxon>core chlorophytes</taxon>
        <taxon>Trebouxiophyceae</taxon>
        <taxon>Trebouxiophyceae incertae sedis</taxon>
        <taxon>Coccomyxaceae</taxon>
        <taxon>Coccomyxa</taxon>
    </lineage>
</organism>
<evidence type="ECO:0000256" key="5">
    <source>
        <dbReference type="ARBA" id="ARBA00023239"/>
    </source>
</evidence>